<dbReference type="InterPro" id="IPR017932">
    <property type="entry name" value="GATase_2_dom"/>
</dbReference>
<keyword evidence="10" id="KW-1185">Reference proteome</keyword>
<dbReference type="PANTHER" id="PTHR43284:SF1">
    <property type="entry name" value="ASPARAGINE SYNTHETASE"/>
    <property type="match status" value="1"/>
</dbReference>
<dbReference type="Gene3D" id="3.60.20.10">
    <property type="entry name" value="Glutamine Phosphoribosylpyrophosphate, subunit 1, domain 1"/>
    <property type="match status" value="1"/>
</dbReference>
<evidence type="ECO:0000313" key="10">
    <source>
        <dbReference type="Proteomes" id="UP001168380"/>
    </source>
</evidence>
<evidence type="ECO:0000256" key="7">
    <source>
        <dbReference type="ARBA" id="ARBA00048741"/>
    </source>
</evidence>
<keyword evidence="9" id="KW-0436">Ligase</keyword>
<evidence type="ECO:0000256" key="5">
    <source>
        <dbReference type="ARBA" id="ARBA00022840"/>
    </source>
</evidence>
<dbReference type="InterPro" id="IPR014729">
    <property type="entry name" value="Rossmann-like_a/b/a_fold"/>
</dbReference>
<dbReference type="EMBL" id="JAULRT010000059">
    <property type="protein sequence ID" value="MDO3382827.1"/>
    <property type="molecule type" value="Genomic_DNA"/>
</dbReference>
<keyword evidence="6" id="KW-0315">Glutamine amidotransferase</keyword>
<dbReference type="NCBIfam" id="TIGR01536">
    <property type="entry name" value="asn_synth_AEB"/>
    <property type="match status" value="1"/>
</dbReference>
<dbReference type="InterPro" id="IPR006426">
    <property type="entry name" value="Asn_synth_AEB"/>
</dbReference>
<dbReference type="RefSeq" id="WP_302713325.1">
    <property type="nucleotide sequence ID" value="NZ_JAULRT010000059.1"/>
</dbReference>
<proteinExistence type="inferred from homology"/>
<dbReference type="SUPFAM" id="SSF52402">
    <property type="entry name" value="Adenine nucleotide alpha hydrolases-like"/>
    <property type="match status" value="1"/>
</dbReference>
<evidence type="ECO:0000256" key="6">
    <source>
        <dbReference type="ARBA" id="ARBA00022962"/>
    </source>
</evidence>
<comment type="caution">
    <text evidence="9">The sequence shown here is derived from an EMBL/GenBank/DDBJ whole genome shotgun (WGS) entry which is preliminary data.</text>
</comment>
<name>A0ABT8TKE1_9GAMM</name>
<dbReference type="Pfam" id="PF00733">
    <property type="entry name" value="Asn_synthase"/>
    <property type="match status" value="1"/>
</dbReference>
<dbReference type="InterPro" id="IPR001962">
    <property type="entry name" value="Asn_synthase"/>
</dbReference>
<evidence type="ECO:0000259" key="8">
    <source>
        <dbReference type="PROSITE" id="PS51278"/>
    </source>
</evidence>
<evidence type="ECO:0000256" key="4">
    <source>
        <dbReference type="ARBA" id="ARBA00022741"/>
    </source>
</evidence>
<dbReference type="InterPro" id="IPR033738">
    <property type="entry name" value="AsnB_N"/>
</dbReference>
<dbReference type="CDD" id="cd01991">
    <property type="entry name" value="Asn_synthase_B_C"/>
    <property type="match status" value="1"/>
</dbReference>
<dbReference type="EC" id="6.3.5.4" evidence="3"/>
<feature type="domain" description="Glutamine amidotransferase type-2" evidence="8">
    <location>
        <begin position="2"/>
        <end position="208"/>
    </location>
</feature>
<keyword evidence="4" id="KW-0547">Nucleotide-binding</keyword>
<dbReference type="CDD" id="cd00712">
    <property type="entry name" value="AsnB"/>
    <property type="match status" value="1"/>
</dbReference>
<reference evidence="9" key="1">
    <citation type="submission" date="2023-07" db="EMBL/GenBank/DDBJ databases">
        <title>Gilvimarinus algae sp. nov., isolated from the surface of Kelp.</title>
        <authorList>
            <person name="Sun Y.Y."/>
            <person name="Gong Y."/>
            <person name="Du Z.J."/>
        </authorList>
    </citation>
    <scope>NUCLEOTIDE SEQUENCE</scope>
    <source>
        <strain evidence="9">SDUM040014</strain>
    </source>
</reference>
<dbReference type="Gene3D" id="3.40.50.620">
    <property type="entry name" value="HUPs"/>
    <property type="match status" value="1"/>
</dbReference>
<organism evidence="9 10">
    <name type="scientific">Gilvimarinus algae</name>
    <dbReference type="NCBI Taxonomy" id="3058037"/>
    <lineage>
        <taxon>Bacteria</taxon>
        <taxon>Pseudomonadati</taxon>
        <taxon>Pseudomonadota</taxon>
        <taxon>Gammaproteobacteria</taxon>
        <taxon>Cellvibrionales</taxon>
        <taxon>Cellvibrionaceae</taxon>
        <taxon>Gilvimarinus</taxon>
    </lineage>
</organism>
<dbReference type="GO" id="GO:0004066">
    <property type="term" value="F:asparagine synthase (glutamine-hydrolyzing) activity"/>
    <property type="evidence" value="ECO:0007669"/>
    <property type="project" value="UniProtKB-EC"/>
</dbReference>
<evidence type="ECO:0000256" key="3">
    <source>
        <dbReference type="ARBA" id="ARBA00012737"/>
    </source>
</evidence>
<dbReference type="Pfam" id="PF13522">
    <property type="entry name" value="GATase_6"/>
    <property type="match status" value="1"/>
</dbReference>
<evidence type="ECO:0000256" key="2">
    <source>
        <dbReference type="ARBA" id="ARBA00005752"/>
    </source>
</evidence>
<dbReference type="PIRSF" id="PIRSF001589">
    <property type="entry name" value="Asn_synthetase_glu-h"/>
    <property type="match status" value="1"/>
</dbReference>
<sequence length="507" mass="56788">MCGFIFQLSQRAKCADDFGRALERISWRGPDAQRIVRYNQGKVLLGHCRLAVVDLSDDANQPMESVCGRYAIVFNGEIYNHDFIRKKLNLKCKTKSDTETILEGYSLVGDDIFSLLDGMFSLVIYNRATGQWTAARDAFGIKPLFMWRKNQEIIFSSEASVVASLAGAIPCPIALAEWRVIRRPLPGASFFQGVEEVTPGQVVKSSGETFFHWKWAAANESFEQSAFEERVRRSVDLHGMSHVENVSLLSGGLDSAIVVSLAGTSAAYSVGLEYNNEFEGAQETADLVGASLKKVSVSEDELVSTWKYLTRLRGEPLSLPNEGLIYNVCRKMTPQQKVVLTGEGADEICFGYDQIFRWASGLNELDTHAFLDLYGYSADCRSERLESFVDLLKRGKSPIEFVEDFFLLVHLPCLLRRMDFASMAASKEARVPFVSKSLIGYCYRQPSSLKINSLESKLPIRKFAERLGLSGALQRKKIGFSAQFTSNASRKESYRSFQDIVLGELKW</sequence>
<accession>A0ABT8TKE1</accession>
<comment type="pathway">
    <text evidence="1">Amino-acid biosynthesis; L-asparagine biosynthesis; L-asparagine from L-aspartate (L-Gln route): step 1/1.</text>
</comment>
<comment type="catalytic activity">
    <reaction evidence="7">
        <text>L-aspartate + L-glutamine + ATP + H2O = L-asparagine + L-glutamate + AMP + diphosphate + H(+)</text>
        <dbReference type="Rhea" id="RHEA:12228"/>
        <dbReference type="ChEBI" id="CHEBI:15377"/>
        <dbReference type="ChEBI" id="CHEBI:15378"/>
        <dbReference type="ChEBI" id="CHEBI:29985"/>
        <dbReference type="ChEBI" id="CHEBI:29991"/>
        <dbReference type="ChEBI" id="CHEBI:30616"/>
        <dbReference type="ChEBI" id="CHEBI:33019"/>
        <dbReference type="ChEBI" id="CHEBI:58048"/>
        <dbReference type="ChEBI" id="CHEBI:58359"/>
        <dbReference type="ChEBI" id="CHEBI:456215"/>
        <dbReference type="EC" id="6.3.5.4"/>
    </reaction>
</comment>
<comment type="similarity">
    <text evidence="2">Belongs to the asparagine synthetase family.</text>
</comment>
<keyword evidence="5" id="KW-0067">ATP-binding</keyword>
<dbReference type="Proteomes" id="UP001168380">
    <property type="component" value="Unassembled WGS sequence"/>
</dbReference>
<dbReference type="PROSITE" id="PS51278">
    <property type="entry name" value="GATASE_TYPE_2"/>
    <property type="match status" value="1"/>
</dbReference>
<evidence type="ECO:0000256" key="1">
    <source>
        <dbReference type="ARBA" id="ARBA00005187"/>
    </source>
</evidence>
<dbReference type="SUPFAM" id="SSF56235">
    <property type="entry name" value="N-terminal nucleophile aminohydrolases (Ntn hydrolases)"/>
    <property type="match status" value="1"/>
</dbReference>
<dbReference type="InterPro" id="IPR051786">
    <property type="entry name" value="ASN_synthetase/amidase"/>
</dbReference>
<dbReference type="InterPro" id="IPR029055">
    <property type="entry name" value="Ntn_hydrolases_N"/>
</dbReference>
<protein>
    <recommendedName>
        <fullName evidence="3">asparagine synthase (glutamine-hydrolyzing)</fullName>
        <ecNumber evidence="3">6.3.5.4</ecNumber>
    </recommendedName>
</protein>
<gene>
    <name evidence="9" type="primary">asnB</name>
    <name evidence="9" type="ORF">QWI16_11675</name>
</gene>
<dbReference type="PANTHER" id="PTHR43284">
    <property type="entry name" value="ASPARAGINE SYNTHETASE (GLUTAMINE-HYDROLYZING)"/>
    <property type="match status" value="1"/>
</dbReference>
<evidence type="ECO:0000313" key="9">
    <source>
        <dbReference type="EMBL" id="MDO3382827.1"/>
    </source>
</evidence>